<reference evidence="9 10" key="1">
    <citation type="submission" date="2018-08" db="EMBL/GenBank/DDBJ databases">
        <title>A genome reference for cultivated species of the human gut microbiota.</title>
        <authorList>
            <person name="Zou Y."/>
            <person name="Xue W."/>
            <person name="Luo G."/>
        </authorList>
    </citation>
    <scope>NUCLEOTIDE SEQUENCE [LARGE SCALE GENOMIC DNA]</scope>
    <source>
        <strain evidence="9 10">AM07-24</strain>
    </source>
</reference>
<dbReference type="InterPro" id="IPR045621">
    <property type="entry name" value="BPD_transp_1_N"/>
</dbReference>
<keyword evidence="10" id="KW-1185">Reference proteome</keyword>
<evidence type="ECO:0000256" key="5">
    <source>
        <dbReference type="ARBA" id="ARBA00022989"/>
    </source>
</evidence>
<accession>A0A415DV48</accession>
<dbReference type="Proteomes" id="UP000284841">
    <property type="component" value="Unassembled WGS sequence"/>
</dbReference>
<dbReference type="InterPro" id="IPR000515">
    <property type="entry name" value="MetI-like"/>
</dbReference>
<evidence type="ECO:0000313" key="9">
    <source>
        <dbReference type="EMBL" id="RHJ84054.1"/>
    </source>
</evidence>
<feature type="transmembrane region" description="Helical" evidence="7">
    <location>
        <begin position="273"/>
        <end position="299"/>
    </location>
</feature>
<dbReference type="PROSITE" id="PS50928">
    <property type="entry name" value="ABC_TM1"/>
    <property type="match status" value="1"/>
</dbReference>
<comment type="similarity">
    <text evidence="7">Belongs to the binding-protein-dependent transport system permease family.</text>
</comment>
<feature type="transmembrane region" description="Helical" evidence="7">
    <location>
        <begin position="227"/>
        <end position="253"/>
    </location>
</feature>
<proteinExistence type="inferred from homology"/>
<feature type="transmembrane region" description="Helical" evidence="7">
    <location>
        <begin position="95"/>
        <end position="121"/>
    </location>
</feature>
<dbReference type="AlphaFoldDB" id="A0A415DV48"/>
<gene>
    <name evidence="9" type="ORF">DW099_17805</name>
</gene>
<keyword evidence="4 7" id="KW-0812">Transmembrane</keyword>
<dbReference type="PANTHER" id="PTHR43163:SF3">
    <property type="entry name" value="PEPTIDE ABC TRANSPORTER PERMEASE PROTEIN"/>
    <property type="match status" value="1"/>
</dbReference>
<feature type="transmembrane region" description="Helical" evidence="7">
    <location>
        <begin position="173"/>
        <end position="191"/>
    </location>
</feature>
<dbReference type="GO" id="GO:0055085">
    <property type="term" value="P:transmembrane transport"/>
    <property type="evidence" value="ECO:0007669"/>
    <property type="project" value="InterPro"/>
</dbReference>
<evidence type="ECO:0000256" key="1">
    <source>
        <dbReference type="ARBA" id="ARBA00004651"/>
    </source>
</evidence>
<evidence type="ECO:0000313" key="10">
    <source>
        <dbReference type="Proteomes" id="UP000284841"/>
    </source>
</evidence>
<evidence type="ECO:0000256" key="3">
    <source>
        <dbReference type="ARBA" id="ARBA00022475"/>
    </source>
</evidence>
<organism evidence="9 10">
    <name type="scientific">Emergencia timonensis</name>
    <dbReference type="NCBI Taxonomy" id="1776384"/>
    <lineage>
        <taxon>Bacteria</taxon>
        <taxon>Bacillati</taxon>
        <taxon>Bacillota</taxon>
        <taxon>Clostridia</taxon>
        <taxon>Peptostreptococcales</taxon>
        <taxon>Anaerovoracaceae</taxon>
        <taxon>Emergencia</taxon>
    </lineage>
</organism>
<sequence length="312" mass="34798">MRDYIIKRIVQGLLLVVCVSFLVFSLMYMMPGDPIDMVVDRKVSEERKEEIAHEMGYDQPFLTQYKNWVSEVMHGDFGTSTRYKSDVWDLMGERIPYSLTLCVWSLILELVIALPLGLLCAMKKDGLFDRFTVNLSLLLTAVPSFWLGALFILFFAVQLNLLPISGYSSPENYILPVATTVLAGMGGTLRITKTEVLEVFNEKYVTTAYAKGLPKKTVMIKHVLRNALILVTTLVFMSIPWLISGAVVIEKIFGLPGMGNLLLNSIIVQDIPVVQAVLFLIAILTVVCNLLSDIVMGLLDPRIRLSLSGGDN</sequence>
<evidence type="ECO:0000259" key="8">
    <source>
        <dbReference type="PROSITE" id="PS50928"/>
    </source>
</evidence>
<dbReference type="Pfam" id="PF00528">
    <property type="entry name" value="BPD_transp_1"/>
    <property type="match status" value="1"/>
</dbReference>
<feature type="transmembrane region" description="Helical" evidence="7">
    <location>
        <begin position="133"/>
        <end position="161"/>
    </location>
</feature>
<feature type="transmembrane region" description="Helical" evidence="7">
    <location>
        <begin position="12"/>
        <end position="30"/>
    </location>
</feature>
<dbReference type="InterPro" id="IPR035906">
    <property type="entry name" value="MetI-like_sf"/>
</dbReference>
<evidence type="ECO:0000256" key="2">
    <source>
        <dbReference type="ARBA" id="ARBA00022448"/>
    </source>
</evidence>
<keyword evidence="5 7" id="KW-1133">Transmembrane helix</keyword>
<keyword evidence="2 7" id="KW-0813">Transport</keyword>
<keyword evidence="3" id="KW-1003">Cell membrane</keyword>
<keyword evidence="6 7" id="KW-0472">Membrane</keyword>
<evidence type="ECO:0000256" key="4">
    <source>
        <dbReference type="ARBA" id="ARBA00022692"/>
    </source>
</evidence>
<evidence type="ECO:0000256" key="7">
    <source>
        <dbReference type="RuleBase" id="RU363032"/>
    </source>
</evidence>
<dbReference type="PANTHER" id="PTHR43163">
    <property type="entry name" value="DIPEPTIDE TRANSPORT SYSTEM PERMEASE PROTEIN DPPB-RELATED"/>
    <property type="match status" value="1"/>
</dbReference>
<dbReference type="CDD" id="cd06261">
    <property type="entry name" value="TM_PBP2"/>
    <property type="match status" value="1"/>
</dbReference>
<comment type="caution">
    <text evidence="9">The sequence shown here is derived from an EMBL/GenBank/DDBJ whole genome shotgun (WGS) entry which is preliminary data.</text>
</comment>
<protein>
    <submittedName>
        <fullName evidence="9">ABC transporter permease</fullName>
    </submittedName>
</protein>
<dbReference type="Gene3D" id="1.10.3720.10">
    <property type="entry name" value="MetI-like"/>
    <property type="match status" value="1"/>
</dbReference>
<dbReference type="GO" id="GO:0005886">
    <property type="term" value="C:plasma membrane"/>
    <property type="evidence" value="ECO:0007669"/>
    <property type="project" value="UniProtKB-SubCell"/>
</dbReference>
<dbReference type="Pfam" id="PF19300">
    <property type="entry name" value="BPD_transp_1_N"/>
    <property type="match status" value="1"/>
</dbReference>
<name>A0A415DV48_9FIRM</name>
<dbReference type="OrthoDB" id="9769919at2"/>
<comment type="subcellular location">
    <subcellularLocation>
        <location evidence="1 7">Cell membrane</location>
        <topology evidence="1 7">Multi-pass membrane protein</topology>
    </subcellularLocation>
</comment>
<dbReference type="STRING" id="1776384.GCA_900086585_00431"/>
<evidence type="ECO:0000256" key="6">
    <source>
        <dbReference type="ARBA" id="ARBA00023136"/>
    </source>
</evidence>
<dbReference type="EMBL" id="QRMS01000007">
    <property type="protein sequence ID" value="RHJ84054.1"/>
    <property type="molecule type" value="Genomic_DNA"/>
</dbReference>
<dbReference type="SUPFAM" id="SSF161098">
    <property type="entry name" value="MetI-like"/>
    <property type="match status" value="1"/>
</dbReference>
<feature type="domain" description="ABC transmembrane type-1" evidence="8">
    <location>
        <begin position="95"/>
        <end position="292"/>
    </location>
</feature>